<name>A0A846LGR2_9ACTN</name>
<dbReference type="RefSeq" id="WP_166754029.1">
    <property type="nucleotide sequence ID" value="NZ_BAABJU010000018.1"/>
</dbReference>
<dbReference type="Pfam" id="PF00571">
    <property type="entry name" value="CBS"/>
    <property type="match status" value="2"/>
</dbReference>
<evidence type="ECO:0000259" key="11">
    <source>
        <dbReference type="PROSITE" id="PS51846"/>
    </source>
</evidence>
<dbReference type="Proteomes" id="UP000552836">
    <property type="component" value="Unassembled WGS sequence"/>
</dbReference>
<dbReference type="SMART" id="SM00116">
    <property type="entry name" value="CBS"/>
    <property type="match status" value="2"/>
</dbReference>
<dbReference type="EMBL" id="BMMI01000003">
    <property type="protein sequence ID" value="GGL63769.1"/>
    <property type="molecule type" value="Genomic_DNA"/>
</dbReference>
<evidence type="ECO:0000256" key="2">
    <source>
        <dbReference type="ARBA" id="ARBA00022475"/>
    </source>
</evidence>
<keyword evidence="6 8" id="KW-0472">Membrane</keyword>
<evidence type="ECO:0000313" key="13">
    <source>
        <dbReference type="EMBL" id="NIH66441.1"/>
    </source>
</evidence>
<evidence type="ECO:0000256" key="8">
    <source>
        <dbReference type="PROSITE-ProRule" id="PRU01193"/>
    </source>
</evidence>
<dbReference type="GO" id="GO:0005886">
    <property type="term" value="C:plasma membrane"/>
    <property type="evidence" value="ECO:0007669"/>
    <property type="project" value="UniProtKB-SubCell"/>
</dbReference>
<dbReference type="AlphaFoldDB" id="A0A846LGR2"/>
<comment type="caution">
    <text evidence="13">The sequence shown here is derived from an EMBL/GenBank/DDBJ whole genome shotgun (WGS) entry which is preliminary data.</text>
</comment>
<dbReference type="InterPro" id="IPR002550">
    <property type="entry name" value="CNNM"/>
</dbReference>
<evidence type="ECO:0000313" key="14">
    <source>
        <dbReference type="Proteomes" id="UP000552836"/>
    </source>
</evidence>
<feature type="domain" description="CBS" evidence="10">
    <location>
        <begin position="285"/>
        <end position="343"/>
    </location>
</feature>
<dbReference type="InterPro" id="IPR044751">
    <property type="entry name" value="Ion_transp-like_CBS"/>
</dbReference>
<evidence type="ECO:0000256" key="9">
    <source>
        <dbReference type="SAM" id="Phobius"/>
    </source>
</evidence>
<keyword evidence="3 8" id="KW-0812">Transmembrane</keyword>
<evidence type="ECO:0000256" key="3">
    <source>
        <dbReference type="ARBA" id="ARBA00022692"/>
    </source>
</evidence>
<evidence type="ECO:0000313" key="12">
    <source>
        <dbReference type="EMBL" id="GGL63769.1"/>
    </source>
</evidence>
<evidence type="ECO:0000313" key="15">
    <source>
        <dbReference type="Proteomes" id="UP000648663"/>
    </source>
</evidence>
<keyword evidence="5 8" id="KW-1133">Transmembrane helix</keyword>
<dbReference type="InterPro" id="IPR046342">
    <property type="entry name" value="CBS_dom_sf"/>
</dbReference>
<organism evidence="13 14">
    <name type="scientific">Modestobacter marinus</name>
    <dbReference type="NCBI Taxonomy" id="477641"/>
    <lineage>
        <taxon>Bacteria</taxon>
        <taxon>Bacillati</taxon>
        <taxon>Actinomycetota</taxon>
        <taxon>Actinomycetes</taxon>
        <taxon>Geodermatophilales</taxon>
        <taxon>Geodermatophilaceae</taxon>
        <taxon>Modestobacter</taxon>
    </lineage>
</organism>
<dbReference type="PROSITE" id="PS51846">
    <property type="entry name" value="CNNM"/>
    <property type="match status" value="1"/>
</dbReference>
<dbReference type="InterPro" id="IPR000644">
    <property type="entry name" value="CBS_dom"/>
</dbReference>
<dbReference type="PANTHER" id="PTHR43099:SF5">
    <property type="entry name" value="HLYC_CORC FAMILY TRANSPORTER"/>
    <property type="match status" value="1"/>
</dbReference>
<feature type="domain" description="CBS" evidence="10">
    <location>
        <begin position="221"/>
        <end position="279"/>
    </location>
</feature>
<keyword evidence="7" id="KW-0129">CBS domain</keyword>
<evidence type="ECO:0000256" key="1">
    <source>
        <dbReference type="ARBA" id="ARBA00004651"/>
    </source>
</evidence>
<dbReference type="SUPFAM" id="SSF54631">
    <property type="entry name" value="CBS-domain pair"/>
    <property type="match status" value="1"/>
</dbReference>
<evidence type="ECO:0000259" key="10">
    <source>
        <dbReference type="PROSITE" id="PS51371"/>
    </source>
</evidence>
<evidence type="ECO:0000256" key="7">
    <source>
        <dbReference type="PROSITE-ProRule" id="PRU00703"/>
    </source>
</evidence>
<evidence type="ECO:0000256" key="6">
    <source>
        <dbReference type="ARBA" id="ARBA00023136"/>
    </source>
</evidence>
<keyword evidence="15" id="KW-1185">Reference proteome</keyword>
<feature type="domain" description="CNNM transmembrane" evidence="11">
    <location>
        <begin position="1"/>
        <end position="202"/>
    </location>
</feature>
<reference evidence="12" key="1">
    <citation type="journal article" date="2014" name="Int. J. Syst. Evol. Microbiol.">
        <title>Complete genome of a new Firmicutes species belonging to the dominant human colonic microbiota ('Ruminococcus bicirculans') reveals two chromosomes and a selective capacity to utilize plant glucans.</title>
        <authorList>
            <consortium name="NISC Comparative Sequencing Program"/>
            <person name="Wegmann U."/>
            <person name="Louis P."/>
            <person name="Goesmann A."/>
            <person name="Henrissat B."/>
            <person name="Duncan S.H."/>
            <person name="Flint H.J."/>
        </authorList>
    </citation>
    <scope>NUCLEOTIDE SEQUENCE</scope>
    <source>
        <strain evidence="12">CGMCC 4.5581</strain>
    </source>
</reference>
<keyword evidence="2" id="KW-1003">Cell membrane</keyword>
<evidence type="ECO:0000256" key="4">
    <source>
        <dbReference type="ARBA" id="ARBA00022737"/>
    </source>
</evidence>
<dbReference type="InterPro" id="IPR051676">
    <property type="entry name" value="UPF0053_domain"/>
</dbReference>
<sequence>MSDTVAIVLAVALLAGNAFFVGAEFALVSARRTQIEPRAAEGVRGARTTLKAIENVSLMMAGAQLGITVCSLGLGAVGEPAVAHLLEGPFAAAGLPEALVHPVAFALALAVVVFLHMVLGEMVPKNISLAGPERSALLLGPALYWVVRGLHPLIWLLNQVANLVLRALRVTPQDEVSSTFTRDQVTGLIGESHREGLLDEREHQLLTGALQFDEQRTADVAIPTADLVTVPSRITVGELEQVCAATGYSRFPVVDGDGDLEGYVHLKDFLAVPVAERDSPVDPALVRPLAGATTDQGLRDVLATMQREGAHLAVVRDAGSGRTVGVVALEDVLEELVGEVRDAAQTVAAGRR</sequence>
<dbReference type="EMBL" id="JAAMPA010000001">
    <property type="protein sequence ID" value="NIH66441.1"/>
    <property type="molecule type" value="Genomic_DNA"/>
</dbReference>
<protein>
    <submittedName>
        <fullName evidence="13">CBS domain containing-hemolysin-like protein</fullName>
    </submittedName>
    <submittedName>
        <fullName evidence="12">Membrane protein</fullName>
    </submittedName>
</protein>
<dbReference type="Pfam" id="PF01595">
    <property type="entry name" value="CNNM"/>
    <property type="match status" value="1"/>
</dbReference>
<reference evidence="15" key="2">
    <citation type="journal article" date="2019" name="Int. J. Syst. Evol. Microbiol.">
        <title>The Global Catalogue of Microorganisms (GCM) 10K type strain sequencing project: providing services to taxonomists for standard genome sequencing and annotation.</title>
        <authorList>
            <consortium name="The Broad Institute Genomics Platform"/>
            <consortium name="The Broad Institute Genome Sequencing Center for Infectious Disease"/>
            <person name="Wu L."/>
            <person name="Ma J."/>
        </authorList>
    </citation>
    <scope>NUCLEOTIDE SEQUENCE [LARGE SCALE GENOMIC DNA]</scope>
    <source>
        <strain evidence="15">CGMCC 4.5581</strain>
    </source>
</reference>
<dbReference type="PANTHER" id="PTHR43099">
    <property type="entry name" value="UPF0053 PROTEIN YRKA"/>
    <property type="match status" value="1"/>
</dbReference>
<feature type="transmembrane region" description="Helical" evidence="9">
    <location>
        <begin position="6"/>
        <end position="28"/>
    </location>
</feature>
<dbReference type="CDD" id="cd04590">
    <property type="entry name" value="CBS_pair_CorC_HlyC_assoc"/>
    <property type="match status" value="1"/>
</dbReference>
<comment type="subcellular location">
    <subcellularLocation>
        <location evidence="1">Cell membrane</location>
        <topology evidence="1">Multi-pass membrane protein</topology>
    </subcellularLocation>
</comment>
<proteinExistence type="predicted"/>
<evidence type="ECO:0000256" key="5">
    <source>
        <dbReference type="ARBA" id="ARBA00022989"/>
    </source>
</evidence>
<reference evidence="13 14" key="3">
    <citation type="submission" date="2020-02" db="EMBL/GenBank/DDBJ databases">
        <title>Sequencing the genomes of 1000 actinobacteria strains.</title>
        <authorList>
            <person name="Klenk H.-P."/>
        </authorList>
    </citation>
    <scope>NUCLEOTIDE SEQUENCE [LARGE SCALE GENOMIC DNA]</scope>
    <source>
        <strain evidence="13 14">DSM 45201</strain>
    </source>
</reference>
<dbReference type="PROSITE" id="PS51371">
    <property type="entry name" value="CBS"/>
    <property type="match status" value="2"/>
</dbReference>
<keyword evidence="4" id="KW-0677">Repeat</keyword>
<feature type="transmembrane region" description="Helical" evidence="9">
    <location>
        <begin position="98"/>
        <end position="119"/>
    </location>
</feature>
<feature type="transmembrane region" description="Helical" evidence="9">
    <location>
        <begin position="56"/>
        <end position="78"/>
    </location>
</feature>
<gene>
    <name evidence="13" type="ORF">FB380_000887</name>
    <name evidence="12" type="ORF">GCM10011589_19870</name>
</gene>
<dbReference type="Proteomes" id="UP000648663">
    <property type="component" value="Unassembled WGS sequence"/>
</dbReference>
<accession>A0A846LGR2</accession>
<dbReference type="Gene3D" id="3.10.580.10">
    <property type="entry name" value="CBS-domain"/>
    <property type="match status" value="1"/>
</dbReference>
<reference evidence="12" key="4">
    <citation type="submission" date="2024-05" db="EMBL/GenBank/DDBJ databases">
        <authorList>
            <person name="Sun Q."/>
            <person name="Zhou Y."/>
        </authorList>
    </citation>
    <scope>NUCLEOTIDE SEQUENCE</scope>
    <source>
        <strain evidence="12">CGMCC 4.5581</strain>
    </source>
</reference>